<evidence type="ECO:0008006" key="2">
    <source>
        <dbReference type="Google" id="ProtNLM"/>
    </source>
</evidence>
<dbReference type="AlphaFoldDB" id="A0A1B6KB93"/>
<proteinExistence type="predicted"/>
<feature type="non-terminal residue" evidence="1">
    <location>
        <position position="1"/>
    </location>
</feature>
<evidence type="ECO:0000313" key="1">
    <source>
        <dbReference type="EMBL" id="JAT08706.1"/>
    </source>
</evidence>
<dbReference type="EMBL" id="GEBQ01031271">
    <property type="protein sequence ID" value="JAT08706.1"/>
    <property type="molecule type" value="Transcribed_RNA"/>
</dbReference>
<sequence>GIKGNEGAHKCAKARAAIPFIGPEPVCGVAYNQVRGAVTHWVSNEHRKQWASAQGNVQSKRMLRGPQRRDTADALTLKRKDLRRVVGFLTGHWTFRGHLHRMGIEVPNTICRKCGEAEETAHHVIFNCPAVAGRRALSLGPQWMVDQGDEQESIVQRISRFSKDLGWEGE</sequence>
<gene>
    <name evidence="1" type="ORF">g.38721</name>
</gene>
<organism evidence="1">
    <name type="scientific">Graphocephala atropunctata</name>
    <dbReference type="NCBI Taxonomy" id="36148"/>
    <lineage>
        <taxon>Eukaryota</taxon>
        <taxon>Metazoa</taxon>
        <taxon>Ecdysozoa</taxon>
        <taxon>Arthropoda</taxon>
        <taxon>Hexapoda</taxon>
        <taxon>Insecta</taxon>
        <taxon>Pterygota</taxon>
        <taxon>Neoptera</taxon>
        <taxon>Paraneoptera</taxon>
        <taxon>Hemiptera</taxon>
        <taxon>Auchenorrhyncha</taxon>
        <taxon>Membracoidea</taxon>
        <taxon>Cicadellidae</taxon>
        <taxon>Cicadellinae</taxon>
        <taxon>Cicadellini</taxon>
        <taxon>Graphocephala</taxon>
    </lineage>
</organism>
<protein>
    <recommendedName>
        <fullName evidence="2">Reverse transcriptase zinc-binding domain-containing protein</fullName>
    </recommendedName>
</protein>
<name>A0A1B6KB93_9HEMI</name>
<accession>A0A1B6KB93</accession>
<reference evidence="1" key="1">
    <citation type="submission" date="2015-11" db="EMBL/GenBank/DDBJ databases">
        <title>De novo transcriptome assembly of four potential Pierce s Disease insect vectors from Arizona vineyards.</title>
        <authorList>
            <person name="Tassone E.E."/>
        </authorList>
    </citation>
    <scope>NUCLEOTIDE SEQUENCE</scope>
</reference>